<protein>
    <recommendedName>
        <fullName evidence="3">DUF2591 domain-containing protein</fullName>
    </recommendedName>
</protein>
<dbReference type="RefSeq" id="WP_230527539.1">
    <property type="nucleotide sequence ID" value="NZ_FOGC01000020.1"/>
</dbReference>
<dbReference type="STRING" id="988801.SAMN05216522_12013"/>
<proteinExistence type="predicted"/>
<dbReference type="InterPro" id="IPR019701">
    <property type="entry name" value="Phage_P22_NinX"/>
</dbReference>
<gene>
    <name evidence="1" type="ORF">SAMN05216522_12013</name>
</gene>
<name>A0A1H9MZ93_9GAMM</name>
<evidence type="ECO:0000313" key="2">
    <source>
        <dbReference type="Proteomes" id="UP000242515"/>
    </source>
</evidence>
<organism evidence="1 2">
    <name type="scientific">Rosenbergiella nectarea</name>
    <dbReference type="NCBI Taxonomy" id="988801"/>
    <lineage>
        <taxon>Bacteria</taxon>
        <taxon>Pseudomonadati</taxon>
        <taxon>Pseudomonadota</taxon>
        <taxon>Gammaproteobacteria</taxon>
        <taxon>Enterobacterales</taxon>
        <taxon>Erwiniaceae</taxon>
        <taxon>Rosenbergiella</taxon>
    </lineage>
</organism>
<dbReference type="EMBL" id="FOGC01000020">
    <property type="protein sequence ID" value="SER29050.1"/>
    <property type="molecule type" value="Genomic_DNA"/>
</dbReference>
<dbReference type="Proteomes" id="UP000242515">
    <property type="component" value="Unassembled WGS sequence"/>
</dbReference>
<evidence type="ECO:0000313" key="1">
    <source>
        <dbReference type="EMBL" id="SER29050.1"/>
    </source>
</evidence>
<evidence type="ECO:0008006" key="3">
    <source>
        <dbReference type="Google" id="ProtNLM"/>
    </source>
</evidence>
<dbReference type="Pfam" id="PF10765">
    <property type="entry name" value="Phage_P22_NinX"/>
    <property type="match status" value="1"/>
</dbReference>
<accession>A0A1H9MZ93</accession>
<keyword evidence="2" id="KW-1185">Reference proteome</keyword>
<sequence length="93" mass="10692">MMNYQEMSDHEISCEVGRKISFADYIMARNGQVNYCNSWADAGPIVQENRISLFASDDDVKWMAQFINHKNVHMDKNPLRAAMVVFLMMKGGE</sequence>
<dbReference type="AlphaFoldDB" id="A0A1H9MZ93"/>
<reference evidence="2" key="1">
    <citation type="submission" date="2016-10" db="EMBL/GenBank/DDBJ databases">
        <authorList>
            <person name="Varghese N."/>
            <person name="Submissions S."/>
        </authorList>
    </citation>
    <scope>NUCLEOTIDE SEQUENCE [LARGE SCALE GENOMIC DNA]</scope>
    <source>
        <strain evidence="2">8N4</strain>
    </source>
</reference>